<evidence type="ECO:0000313" key="7">
    <source>
        <dbReference type="EMBL" id="VVB13829.1"/>
    </source>
</evidence>
<comment type="subcellular location">
    <subcellularLocation>
        <location evidence="1">Membrane</location>
        <topology evidence="1">Multi-pass membrane protein</topology>
    </subcellularLocation>
</comment>
<sequence>MLVNFLPTGTLLMFEMVLPSIYHDGDCNGINTLMIHLLLLLCAMSCFFFHFNDSIKASVGKIYYGFVTPRGLAVFIQPPPSDFGGGYVIAEAEIPVTDEKYKLKNLGSGIDDGWFVKLLDHPDFIRQLVSREFIEACLILLYSLCILRRFRFFVDSSITCCGVIEELCTYSEGIFRHQSLHSQGDILEFVVVILCLSLWDDDCYGLLESASSFDGFQATPLAALVQRLSLIVKLGNACCFEDLMISIIMRLFLSEIRLIYKSLLQLQEVQSVEICLCSLSYGIADDI</sequence>
<comment type="caution">
    <text evidence="7">The sequence shown here is derived from an EMBL/GenBank/DDBJ whole genome shotgun (WGS) entry which is preliminary data.</text>
</comment>
<feature type="transmembrane region" description="Helical" evidence="6">
    <location>
        <begin position="33"/>
        <end position="51"/>
    </location>
</feature>
<evidence type="ECO:0000256" key="5">
    <source>
        <dbReference type="ARBA" id="ARBA00023136"/>
    </source>
</evidence>
<keyword evidence="3 6" id="KW-0812">Transmembrane</keyword>
<dbReference type="PANTHER" id="PTHR31621:SF11">
    <property type="entry name" value="PROTEIN DMP8-RELATED"/>
    <property type="match status" value="1"/>
</dbReference>
<name>A0A565CJL7_9BRAS</name>
<dbReference type="OrthoDB" id="762629at2759"/>
<reference evidence="7" key="1">
    <citation type="submission" date="2019-07" db="EMBL/GenBank/DDBJ databases">
        <authorList>
            <person name="Dittberner H."/>
        </authorList>
    </citation>
    <scope>NUCLEOTIDE SEQUENCE [LARGE SCALE GENOMIC DNA]</scope>
</reference>
<protein>
    <submittedName>
        <fullName evidence="7">Uncharacterized protein</fullName>
    </submittedName>
</protein>
<keyword evidence="5 6" id="KW-0472">Membrane</keyword>
<evidence type="ECO:0000256" key="4">
    <source>
        <dbReference type="ARBA" id="ARBA00022989"/>
    </source>
</evidence>
<accession>A0A565CJL7</accession>
<dbReference type="Proteomes" id="UP000489600">
    <property type="component" value="Unassembled WGS sequence"/>
</dbReference>
<dbReference type="InterPro" id="IPR007770">
    <property type="entry name" value="DMP"/>
</dbReference>
<dbReference type="PANTHER" id="PTHR31621">
    <property type="entry name" value="PROTEIN DMP3"/>
    <property type="match status" value="1"/>
</dbReference>
<comment type="similarity">
    <text evidence="2">Belongs to the plant DMP1 protein family.</text>
</comment>
<organism evidence="7 8">
    <name type="scientific">Arabis nemorensis</name>
    <dbReference type="NCBI Taxonomy" id="586526"/>
    <lineage>
        <taxon>Eukaryota</taxon>
        <taxon>Viridiplantae</taxon>
        <taxon>Streptophyta</taxon>
        <taxon>Embryophyta</taxon>
        <taxon>Tracheophyta</taxon>
        <taxon>Spermatophyta</taxon>
        <taxon>Magnoliopsida</taxon>
        <taxon>eudicotyledons</taxon>
        <taxon>Gunneridae</taxon>
        <taxon>Pentapetalae</taxon>
        <taxon>rosids</taxon>
        <taxon>malvids</taxon>
        <taxon>Brassicales</taxon>
        <taxon>Brassicaceae</taxon>
        <taxon>Arabideae</taxon>
        <taxon>Arabis</taxon>
    </lineage>
</organism>
<dbReference type="GO" id="GO:0010256">
    <property type="term" value="P:endomembrane system organization"/>
    <property type="evidence" value="ECO:0007669"/>
    <property type="project" value="TreeGrafter"/>
</dbReference>
<keyword evidence="4 6" id="KW-1133">Transmembrane helix</keyword>
<keyword evidence="8" id="KW-1185">Reference proteome</keyword>
<proteinExistence type="inferred from homology"/>
<dbReference type="Pfam" id="PF05078">
    <property type="entry name" value="DUF679"/>
    <property type="match status" value="1"/>
</dbReference>
<evidence type="ECO:0000256" key="6">
    <source>
        <dbReference type="SAM" id="Phobius"/>
    </source>
</evidence>
<evidence type="ECO:0000256" key="1">
    <source>
        <dbReference type="ARBA" id="ARBA00004141"/>
    </source>
</evidence>
<evidence type="ECO:0000256" key="2">
    <source>
        <dbReference type="ARBA" id="ARBA00008707"/>
    </source>
</evidence>
<evidence type="ECO:0000313" key="8">
    <source>
        <dbReference type="Proteomes" id="UP000489600"/>
    </source>
</evidence>
<gene>
    <name evidence="7" type="ORF">ANE_LOCUS24273</name>
</gene>
<dbReference type="GO" id="GO:0016020">
    <property type="term" value="C:membrane"/>
    <property type="evidence" value="ECO:0007669"/>
    <property type="project" value="UniProtKB-SubCell"/>
</dbReference>
<dbReference type="EMBL" id="CABITT030000008">
    <property type="protein sequence ID" value="VVB13829.1"/>
    <property type="molecule type" value="Genomic_DNA"/>
</dbReference>
<dbReference type="AlphaFoldDB" id="A0A565CJL7"/>
<dbReference type="GO" id="GO:0005737">
    <property type="term" value="C:cytoplasm"/>
    <property type="evidence" value="ECO:0007669"/>
    <property type="project" value="UniProtKB-ARBA"/>
</dbReference>
<evidence type="ECO:0000256" key="3">
    <source>
        <dbReference type="ARBA" id="ARBA00022692"/>
    </source>
</evidence>